<dbReference type="GO" id="GO:0046872">
    <property type="term" value="F:metal ion binding"/>
    <property type="evidence" value="ECO:0007669"/>
    <property type="project" value="UniProtKB-KW"/>
</dbReference>
<dbReference type="EMBL" id="AP012338">
    <property type="protein sequence ID" value="BAM04426.1"/>
    <property type="molecule type" value="Genomic_DNA"/>
</dbReference>
<feature type="transmembrane region" description="Helical" evidence="7">
    <location>
        <begin position="95"/>
        <end position="115"/>
    </location>
</feature>
<keyword evidence="5" id="KW-0862">Zinc</keyword>
<feature type="binding site" evidence="5">
    <location>
        <position position="198"/>
    </location>
    <ligand>
        <name>Zn(2+)</name>
        <dbReference type="ChEBI" id="CHEBI:29105"/>
    </ligand>
</feature>
<comment type="subcellular location">
    <subcellularLocation>
        <location evidence="1">Membrane</location>
        <topology evidence="1">Multi-pass membrane protein</topology>
    </subcellularLocation>
</comment>
<proteinExistence type="predicted"/>
<dbReference type="PANTHER" id="PTHR20855">
    <property type="entry name" value="ADIPOR/PROGESTIN RECEPTOR-RELATED"/>
    <property type="match status" value="1"/>
</dbReference>
<feature type="region of interest" description="Disordered" evidence="6">
    <location>
        <begin position="1"/>
        <end position="20"/>
    </location>
</feature>
<dbReference type="Pfam" id="PF03006">
    <property type="entry name" value="HlyIII"/>
    <property type="match status" value="1"/>
</dbReference>
<dbReference type="InterPro" id="IPR004254">
    <property type="entry name" value="AdipoR/HlyIII-related"/>
</dbReference>
<keyword evidence="4 7" id="KW-0472">Membrane</keyword>
<gene>
    <name evidence="8" type="ordered locus">PSMK_22670</name>
</gene>
<dbReference type="KEGG" id="phm:PSMK_22670"/>
<feature type="transmembrane region" description="Helical" evidence="7">
    <location>
        <begin position="150"/>
        <end position="167"/>
    </location>
</feature>
<sequence length="226" mass="23433">MRLSRWFPNPQLPSSPTPAEERANLASHAAAAVLAALAGVWLAVGSPSAAPPVLVWTGVFFALAMAVTFAASAAYHLHAEGPRKDRARRADHAMIYAAIAATYTPFAVAVIGGAVGLGLAATQWTLAAVGVWICLRHFHRFGWVQLGLKLAMGWMMLPVAGPAVAAIPPASLAWLLAGGVVYTVGVVFFLMEGLPFNHAIWHGFVVGGAGCHLVAVERAIAAAAAG</sequence>
<evidence type="ECO:0000313" key="8">
    <source>
        <dbReference type="EMBL" id="BAM04426.1"/>
    </source>
</evidence>
<feature type="transmembrane region" description="Helical" evidence="7">
    <location>
        <begin position="173"/>
        <end position="191"/>
    </location>
</feature>
<evidence type="ECO:0000256" key="2">
    <source>
        <dbReference type="ARBA" id="ARBA00022692"/>
    </source>
</evidence>
<evidence type="ECO:0000256" key="6">
    <source>
        <dbReference type="SAM" id="MobiDB-lite"/>
    </source>
</evidence>
<dbReference type="STRING" id="1142394.PSMK_22670"/>
<keyword evidence="9" id="KW-1185">Reference proteome</keyword>
<dbReference type="AlphaFoldDB" id="I0IGN8"/>
<dbReference type="OrthoDB" id="9813689at2"/>
<evidence type="ECO:0000313" key="9">
    <source>
        <dbReference type="Proteomes" id="UP000007881"/>
    </source>
</evidence>
<reference evidence="8 9" key="1">
    <citation type="submission" date="2012-02" db="EMBL/GenBank/DDBJ databases">
        <title>Complete genome sequence of Phycisphaera mikurensis NBRC 102666.</title>
        <authorList>
            <person name="Ankai A."/>
            <person name="Hosoyama A."/>
            <person name="Terui Y."/>
            <person name="Sekine M."/>
            <person name="Fukai R."/>
            <person name="Kato Y."/>
            <person name="Nakamura S."/>
            <person name="Yamada-Narita S."/>
            <person name="Kawakoshi A."/>
            <person name="Fukunaga Y."/>
            <person name="Yamazaki S."/>
            <person name="Fujita N."/>
        </authorList>
    </citation>
    <scope>NUCLEOTIDE SEQUENCE [LARGE SCALE GENOMIC DNA]</scope>
    <source>
        <strain evidence="9">NBRC 102666 / KCTC 22515 / FYK2301M01</strain>
    </source>
</reference>
<keyword evidence="5" id="KW-0479">Metal-binding</keyword>
<dbReference type="PANTHER" id="PTHR20855:SF3">
    <property type="entry name" value="LD03007P"/>
    <property type="match status" value="1"/>
</dbReference>
<dbReference type="GO" id="GO:0016020">
    <property type="term" value="C:membrane"/>
    <property type="evidence" value="ECO:0007669"/>
    <property type="project" value="UniProtKB-SubCell"/>
</dbReference>
<evidence type="ECO:0000256" key="7">
    <source>
        <dbReference type="SAM" id="Phobius"/>
    </source>
</evidence>
<feature type="transmembrane region" description="Helical" evidence="7">
    <location>
        <begin position="56"/>
        <end position="75"/>
    </location>
</feature>
<protein>
    <submittedName>
        <fullName evidence="8">Putative hemolysin</fullName>
    </submittedName>
</protein>
<dbReference type="Proteomes" id="UP000007881">
    <property type="component" value="Chromosome"/>
</dbReference>
<feature type="transmembrane region" description="Helical" evidence="7">
    <location>
        <begin position="25"/>
        <end position="44"/>
    </location>
</feature>
<feature type="binding site" evidence="5">
    <location>
        <position position="202"/>
    </location>
    <ligand>
        <name>Zn(2+)</name>
        <dbReference type="ChEBI" id="CHEBI:29105"/>
    </ligand>
</feature>
<accession>I0IGN8</accession>
<dbReference type="HOGENOM" id="CLU_051078_1_2_0"/>
<feature type="binding site" evidence="5">
    <location>
        <position position="76"/>
    </location>
    <ligand>
        <name>Zn(2+)</name>
        <dbReference type="ChEBI" id="CHEBI:29105"/>
    </ligand>
</feature>
<keyword evidence="2 7" id="KW-0812">Transmembrane</keyword>
<dbReference type="eggNOG" id="COG1272">
    <property type="taxonomic scope" value="Bacteria"/>
</dbReference>
<organism evidence="8 9">
    <name type="scientific">Phycisphaera mikurensis (strain NBRC 102666 / KCTC 22515 / FYK2301M01)</name>
    <dbReference type="NCBI Taxonomy" id="1142394"/>
    <lineage>
        <taxon>Bacteria</taxon>
        <taxon>Pseudomonadati</taxon>
        <taxon>Planctomycetota</taxon>
        <taxon>Phycisphaerae</taxon>
        <taxon>Phycisphaerales</taxon>
        <taxon>Phycisphaeraceae</taxon>
        <taxon>Phycisphaera</taxon>
    </lineage>
</organism>
<evidence type="ECO:0000256" key="4">
    <source>
        <dbReference type="ARBA" id="ARBA00023136"/>
    </source>
</evidence>
<keyword evidence="3 7" id="KW-1133">Transmembrane helix</keyword>
<dbReference type="RefSeq" id="WP_014437643.1">
    <property type="nucleotide sequence ID" value="NC_017080.1"/>
</dbReference>
<evidence type="ECO:0000256" key="1">
    <source>
        <dbReference type="ARBA" id="ARBA00004141"/>
    </source>
</evidence>
<name>I0IGN8_PHYMF</name>
<evidence type="ECO:0000256" key="3">
    <source>
        <dbReference type="ARBA" id="ARBA00022989"/>
    </source>
</evidence>
<evidence type="ECO:0000256" key="5">
    <source>
        <dbReference type="PIRSR" id="PIRSR604254-1"/>
    </source>
</evidence>